<dbReference type="EMBL" id="CP033577">
    <property type="protein sequence ID" value="AYV19891.1"/>
    <property type="molecule type" value="Genomic_DNA"/>
</dbReference>
<dbReference type="Proteomes" id="UP000279760">
    <property type="component" value="Chromosome 1"/>
</dbReference>
<proteinExistence type="inferred from homology"/>
<protein>
    <submittedName>
        <fullName evidence="5">Phosphoenolpyruvate synthase</fullName>
    </submittedName>
</protein>
<dbReference type="AlphaFoldDB" id="A0A3G4V9R6"/>
<evidence type="ECO:0000256" key="4">
    <source>
        <dbReference type="ARBA" id="ARBA00022840"/>
    </source>
</evidence>
<evidence type="ECO:0000256" key="2">
    <source>
        <dbReference type="ARBA" id="ARBA00022723"/>
    </source>
</evidence>
<dbReference type="SUPFAM" id="SSF51621">
    <property type="entry name" value="Phosphoenolpyruvate/pyruvate domain"/>
    <property type="match status" value="1"/>
</dbReference>
<dbReference type="InterPro" id="IPR000121">
    <property type="entry name" value="PEP_util_C"/>
</dbReference>
<dbReference type="InterPro" id="IPR006319">
    <property type="entry name" value="PEP_synth"/>
</dbReference>
<keyword evidence="2" id="KW-0479">Metal-binding</keyword>
<comment type="similarity">
    <text evidence="1">Belongs to the PEP-utilizing enzyme family.</text>
</comment>
<evidence type="ECO:0000256" key="3">
    <source>
        <dbReference type="ARBA" id="ARBA00022741"/>
    </source>
</evidence>
<dbReference type="PANTHER" id="PTHR43030:SF1">
    <property type="entry name" value="PHOSPHOENOLPYRUVATE SYNTHASE"/>
    <property type="match status" value="1"/>
</dbReference>
<evidence type="ECO:0000313" key="6">
    <source>
        <dbReference type="Proteomes" id="UP000279760"/>
    </source>
</evidence>
<dbReference type="PANTHER" id="PTHR43030">
    <property type="entry name" value="PHOSPHOENOLPYRUVATE SYNTHASE"/>
    <property type="match status" value="1"/>
</dbReference>
<sequence>MGYDTIQTGQEEAESTTNLNLGNVLPSFGEQQQPATHLYVSISELIMEKIFFHPNYASMVDSLDTVELEAINAILGEQSASEFFVETLVNAIKAANIASYDTVRLELNDANSYEMSALLGGGAEPDEVNPCLGLRGVSRFASDAYKACFALECEVIKRLRADGINVEIVVPCVRALSDAAKIIDRLAEQGLPRGLNGLKVLFACDTPSAVLLSERLLQYFDGLVIKVESLTQLTLGVDINQEELVHLYDPQNEAVLKLIKEAVAASKEARKPALLTIGSLDDYPALKDFISELGRIDVYSTAA</sequence>
<dbReference type="InterPro" id="IPR040442">
    <property type="entry name" value="Pyrv_kinase-like_dom_sf"/>
</dbReference>
<keyword evidence="3" id="KW-0547">Nucleotide-binding</keyword>
<dbReference type="Pfam" id="PF02896">
    <property type="entry name" value="PEP-utilizers_C"/>
    <property type="match status" value="1"/>
</dbReference>
<keyword evidence="5" id="KW-0670">Pyruvate</keyword>
<dbReference type="InterPro" id="IPR015813">
    <property type="entry name" value="Pyrv/PenolPyrv_kinase-like_dom"/>
</dbReference>
<dbReference type="RefSeq" id="WP_006074553.1">
    <property type="nucleotide sequence ID" value="NZ_CP033577.1"/>
</dbReference>
<organism evidence="5 6">
    <name type="scientific">Vibrio mediterranei</name>
    <dbReference type="NCBI Taxonomy" id="689"/>
    <lineage>
        <taxon>Bacteria</taxon>
        <taxon>Pseudomonadati</taxon>
        <taxon>Pseudomonadota</taxon>
        <taxon>Gammaproteobacteria</taxon>
        <taxon>Vibrionales</taxon>
        <taxon>Vibrionaceae</taxon>
        <taxon>Vibrio</taxon>
    </lineage>
</organism>
<keyword evidence="4" id="KW-0067">ATP-binding</keyword>
<evidence type="ECO:0000313" key="5">
    <source>
        <dbReference type="EMBL" id="AYV19891.1"/>
    </source>
</evidence>
<dbReference type="GO" id="GO:0005524">
    <property type="term" value="F:ATP binding"/>
    <property type="evidence" value="ECO:0007669"/>
    <property type="project" value="UniProtKB-KW"/>
</dbReference>
<dbReference type="GO" id="GO:0008986">
    <property type="term" value="F:pyruvate, water dikinase activity"/>
    <property type="evidence" value="ECO:0007669"/>
    <property type="project" value="InterPro"/>
</dbReference>
<dbReference type="GO" id="GO:0046872">
    <property type="term" value="F:metal ion binding"/>
    <property type="evidence" value="ECO:0007669"/>
    <property type="project" value="UniProtKB-KW"/>
</dbReference>
<evidence type="ECO:0000256" key="1">
    <source>
        <dbReference type="ARBA" id="ARBA00007837"/>
    </source>
</evidence>
<gene>
    <name evidence="5" type="ORF">ECB94_00650</name>
</gene>
<accession>A0A3G4V9R6</accession>
<dbReference type="Gene3D" id="3.20.20.60">
    <property type="entry name" value="Phosphoenolpyruvate-binding domains"/>
    <property type="match status" value="1"/>
</dbReference>
<name>A0A3G4V9R6_9VIBR</name>
<reference evidence="5 6" key="1">
    <citation type="submission" date="2018-11" db="EMBL/GenBank/DDBJ databases">
        <title>Complete Genome Sequence of Vbrio mediterranei 117-T6: a Potential Pathogen Bacteria Isolated from the Conchocelis of Pyropia.</title>
        <authorList>
            <person name="Liu Q."/>
        </authorList>
    </citation>
    <scope>NUCLEOTIDE SEQUENCE [LARGE SCALE GENOMIC DNA]</scope>
    <source>
        <strain evidence="5 6">117-T6</strain>
    </source>
</reference>